<sequence length="349" mass="38912">MPPLYNESGDFLFRDKCVLKKSIWTRLLLLPLLLTACQSQLPTSTTAFRTLQATATAPPEALFQEPAAAPFVQRTRQGLLLAYQGLEASRRQIFVRRSHDGKNWASPVQVSQNSLSVTHPQIIEDAQGKLKLFYHSNESEAWQLYLSESKDAQTWTPPQRVALPEAQISDSALLYTQKEYLLSYQAFGGGIFLTRSGDGHQWSAPVQISASGEAPSLVRDAQGRYVLAYEGPTESGWTIYSCSSRDLKTWSKPQVLGTAQRSRWGRLVSGGQGVVLVFSAQAENGAWELYKRRSTDLLNWSEPEQLTHNGLRNVNLQLSPASASTAYLAWEMAQPDSPVSYLNIQQLKF</sequence>
<dbReference type="Proteomes" id="UP000231019">
    <property type="component" value="Unassembled WGS sequence"/>
</dbReference>
<gene>
    <name evidence="1" type="ORF">COW36_23130</name>
</gene>
<comment type="caution">
    <text evidence="1">The sequence shown here is derived from an EMBL/GenBank/DDBJ whole genome shotgun (WGS) entry which is preliminary data.</text>
</comment>
<dbReference type="InterPro" id="IPR023296">
    <property type="entry name" value="Glyco_hydro_beta-prop_sf"/>
</dbReference>
<protein>
    <submittedName>
        <fullName evidence="1">Uncharacterized protein</fullName>
    </submittedName>
</protein>
<dbReference type="EMBL" id="PFFQ01000064">
    <property type="protein sequence ID" value="PIW14145.1"/>
    <property type="molecule type" value="Genomic_DNA"/>
</dbReference>
<reference evidence="1 2" key="1">
    <citation type="submission" date="2017-09" db="EMBL/GenBank/DDBJ databases">
        <title>Depth-based differentiation of microbial function through sediment-hosted aquifers and enrichment of novel symbionts in the deep terrestrial subsurface.</title>
        <authorList>
            <person name="Probst A.J."/>
            <person name="Ladd B."/>
            <person name="Jarett J.K."/>
            <person name="Geller-Mcgrath D.E."/>
            <person name="Sieber C.M."/>
            <person name="Emerson J.B."/>
            <person name="Anantharaman K."/>
            <person name="Thomas B.C."/>
            <person name="Malmstrom R."/>
            <person name="Stieglmeier M."/>
            <person name="Klingl A."/>
            <person name="Woyke T."/>
            <person name="Ryan C.M."/>
            <person name="Banfield J.F."/>
        </authorList>
    </citation>
    <scope>NUCLEOTIDE SEQUENCE [LARGE SCALE GENOMIC DNA]</scope>
    <source>
        <strain evidence="1">CG17_big_fil_post_rev_8_21_14_2_50_48_46</strain>
    </source>
</reference>
<proteinExistence type="predicted"/>
<evidence type="ECO:0000313" key="2">
    <source>
        <dbReference type="Proteomes" id="UP000231019"/>
    </source>
</evidence>
<name>A0A2M7FYD1_9BACT</name>
<accession>A0A2M7FYD1</accession>
<organism evidence="1 2">
    <name type="scientific">bacterium (Candidatus Blackallbacteria) CG17_big_fil_post_rev_8_21_14_2_50_48_46</name>
    <dbReference type="NCBI Taxonomy" id="2014261"/>
    <lineage>
        <taxon>Bacteria</taxon>
        <taxon>Candidatus Blackallbacteria</taxon>
    </lineage>
</organism>
<dbReference type="CDD" id="cd15482">
    <property type="entry name" value="Sialidase_non-viral"/>
    <property type="match status" value="1"/>
</dbReference>
<dbReference type="Gene3D" id="2.120.10.10">
    <property type="match status" value="2"/>
</dbReference>
<dbReference type="SUPFAM" id="SSF75005">
    <property type="entry name" value="Arabinanase/levansucrase/invertase"/>
    <property type="match status" value="1"/>
</dbReference>
<dbReference type="AlphaFoldDB" id="A0A2M7FYD1"/>
<evidence type="ECO:0000313" key="1">
    <source>
        <dbReference type="EMBL" id="PIW14145.1"/>
    </source>
</evidence>